<evidence type="ECO:0000313" key="2">
    <source>
        <dbReference type="Proteomes" id="UP000827872"/>
    </source>
</evidence>
<proteinExistence type="predicted"/>
<gene>
    <name evidence="1" type="ORF">K3G42_017730</name>
</gene>
<sequence length="129" mass="13752">MVPGALLSSLPPAEGAKLNQLPELPVLPSSTAEGKTGSPRSSRGWLSLLLPAGGEKLSWLPGLPVLSFLAGEGRTGSTCLPESTEDAIKNEFYEQLQDVFANIPNHHLKLLTGDFSDLLVISMTYSVTY</sequence>
<name>A0ACB8E7V9_9SAUR</name>
<keyword evidence="2" id="KW-1185">Reference proteome</keyword>
<dbReference type="Proteomes" id="UP000827872">
    <property type="component" value="Linkage Group LG10"/>
</dbReference>
<accession>A0ACB8E7V9</accession>
<reference evidence="1" key="1">
    <citation type="submission" date="2021-08" db="EMBL/GenBank/DDBJ databases">
        <title>The first chromosome-level gecko genome reveals the dynamic sex chromosomes of Neotropical dwarf geckos (Sphaerodactylidae: Sphaerodactylus).</title>
        <authorList>
            <person name="Pinto B.J."/>
            <person name="Keating S.E."/>
            <person name="Gamble T."/>
        </authorList>
    </citation>
    <scope>NUCLEOTIDE SEQUENCE</scope>
    <source>
        <strain evidence="1">TG3544</strain>
    </source>
</reference>
<protein>
    <submittedName>
        <fullName evidence="1">Uncharacterized protein</fullName>
    </submittedName>
</protein>
<comment type="caution">
    <text evidence="1">The sequence shown here is derived from an EMBL/GenBank/DDBJ whole genome shotgun (WGS) entry which is preliminary data.</text>
</comment>
<dbReference type="EMBL" id="CM037623">
    <property type="protein sequence ID" value="KAH7988522.1"/>
    <property type="molecule type" value="Genomic_DNA"/>
</dbReference>
<evidence type="ECO:0000313" key="1">
    <source>
        <dbReference type="EMBL" id="KAH7988522.1"/>
    </source>
</evidence>
<organism evidence="1 2">
    <name type="scientific">Sphaerodactylus townsendi</name>
    <dbReference type="NCBI Taxonomy" id="933632"/>
    <lineage>
        <taxon>Eukaryota</taxon>
        <taxon>Metazoa</taxon>
        <taxon>Chordata</taxon>
        <taxon>Craniata</taxon>
        <taxon>Vertebrata</taxon>
        <taxon>Euteleostomi</taxon>
        <taxon>Lepidosauria</taxon>
        <taxon>Squamata</taxon>
        <taxon>Bifurcata</taxon>
        <taxon>Gekkota</taxon>
        <taxon>Sphaerodactylidae</taxon>
        <taxon>Sphaerodactylus</taxon>
    </lineage>
</organism>